<feature type="transmembrane region" description="Helical" evidence="6">
    <location>
        <begin position="134"/>
        <end position="155"/>
    </location>
</feature>
<evidence type="ECO:0000256" key="2">
    <source>
        <dbReference type="ARBA" id="ARBA00022475"/>
    </source>
</evidence>
<keyword evidence="4 6" id="KW-1133">Transmembrane helix</keyword>
<comment type="subcellular location">
    <subcellularLocation>
        <location evidence="1">Cell membrane</location>
        <topology evidence="1">Multi-pass membrane protein</topology>
    </subcellularLocation>
</comment>
<dbReference type="RefSeq" id="WP_034846928.1">
    <property type="nucleotide sequence ID" value="NZ_JANX01000626.1"/>
</dbReference>
<dbReference type="InterPro" id="IPR004633">
    <property type="entry name" value="NaPi_cotrn-rel/YqeW-like"/>
</dbReference>
<feature type="transmembrane region" description="Helical" evidence="6">
    <location>
        <begin position="44"/>
        <end position="61"/>
    </location>
</feature>
<dbReference type="Pfam" id="PF01895">
    <property type="entry name" value="PhoU"/>
    <property type="match status" value="1"/>
</dbReference>
<dbReference type="NCBIfam" id="TIGR00704">
    <property type="entry name" value="NaPi_cotrn_rel"/>
    <property type="match status" value="1"/>
</dbReference>
<dbReference type="Proteomes" id="UP000029995">
    <property type="component" value="Unassembled WGS sequence"/>
</dbReference>
<dbReference type="EMBL" id="JANX01000626">
    <property type="protein sequence ID" value="KGM31008.1"/>
    <property type="molecule type" value="Genomic_DNA"/>
</dbReference>
<feature type="transmembrane region" description="Helical" evidence="6">
    <location>
        <begin position="247"/>
        <end position="264"/>
    </location>
</feature>
<evidence type="ECO:0000256" key="3">
    <source>
        <dbReference type="ARBA" id="ARBA00022692"/>
    </source>
</evidence>
<evidence type="ECO:0000259" key="7">
    <source>
        <dbReference type="Pfam" id="PF01895"/>
    </source>
</evidence>
<reference evidence="8 9" key="1">
    <citation type="submission" date="2014-01" db="EMBL/GenBank/DDBJ databases">
        <title>Genome sequence determination for a cystic fibrosis isolate, Inquilinus limosus.</title>
        <authorList>
            <person name="Pino M."/>
            <person name="Di Conza J."/>
            <person name="Gutkind G."/>
        </authorList>
    </citation>
    <scope>NUCLEOTIDE SEQUENCE [LARGE SCALE GENOMIC DNA]</scope>
    <source>
        <strain evidence="8 9">MP06</strain>
    </source>
</reference>
<dbReference type="NCBIfam" id="NF037997">
    <property type="entry name" value="Na_Pi_symport"/>
    <property type="match status" value="1"/>
</dbReference>
<evidence type="ECO:0000256" key="5">
    <source>
        <dbReference type="ARBA" id="ARBA00023136"/>
    </source>
</evidence>
<dbReference type="SUPFAM" id="SSF109755">
    <property type="entry name" value="PhoU-like"/>
    <property type="match status" value="1"/>
</dbReference>
<feature type="transmembrane region" description="Helical" evidence="6">
    <location>
        <begin position="7"/>
        <end position="24"/>
    </location>
</feature>
<accession>A0A0A0CZL1</accession>
<dbReference type="InterPro" id="IPR026022">
    <property type="entry name" value="PhoU_dom"/>
</dbReference>
<feature type="transmembrane region" description="Helical" evidence="6">
    <location>
        <begin position="98"/>
        <end position="122"/>
    </location>
</feature>
<name>A0A0A0CZL1_9PROT</name>
<dbReference type="GO" id="GO:0005886">
    <property type="term" value="C:plasma membrane"/>
    <property type="evidence" value="ECO:0007669"/>
    <property type="project" value="UniProtKB-SubCell"/>
</dbReference>
<protein>
    <submittedName>
        <fullName evidence="8">Na/Pi cotransporter</fullName>
    </submittedName>
</protein>
<evidence type="ECO:0000256" key="1">
    <source>
        <dbReference type="ARBA" id="ARBA00004651"/>
    </source>
</evidence>
<evidence type="ECO:0000256" key="4">
    <source>
        <dbReference type="ARBA" id="ARBA00022989"/>
    </source>
</evidence>
<keyword evidence="2" id="KW-1003">Cell membrane</keyword>
<evidence type="ECO:0000313" key="8">
    <source>
        <dbReference type="EMBL" id="KGM31008.1"/>
    </source>
</evidence>
<feature type="transmembrane region" description="Helical" evidence="6">
    <location>
        <begin position="175"/>
        <end position="198"/>
    </location>
</feature>
<dbReference type="InterPro" id="IPR003841">
    <property type="entry name" value="Na/Pi_transpt"/>
</dbReference>
<dbReference type="OrthoDB" id="5778511at2"/>
<comment type="caution">
    <text evidence="8">The sequence shown here is derived from an EMBL/GenBank/DDBJ whole genome shotgun (WGS) entry which is preliminary data.</text>
</comment>
<dbReference type="GO" id="GO:0005436">
    <property type="term" value="F:sodium:phosphate symporter activity"/>
    <property type="evidence" value="ECO:0007669"/>
    <property type="project" value="InterPro"/>
</dbReference>
<keyword evidence="3 6" id="KW-0812">Transmembrane</keyword>
<keyword evidence="5 6" id="KW-0472">Membrane</keyword>
<dbReference type="Pfam" id="PF02690">
    <property type="entry name" value="Na_Pi_cotrans"/>
    <property type="match status" value="2"/>
</dbReference>
<dbReference type="PANTHER" id="PTHR10010:SF46">
    <property type="entry name" value="SODIUM-DEPENDENT PHOSPHATE TRANSPORT PROTEIN 2B"/>
    <property type="match status" value="1"/>
</dbReference>
<organism evidence="8 9">
    <name type="scientific">Inquilinus limosus MP06</name>
    <dbReference type="NCBI Taxonomy" id="1398085"/>
    <lineage>
        <taxon>Bacteria</taxon>
        <taxon>Pseudomonadati</taxon>
        <taxon>Pseudomonadota</taxon>
        <taxon>Alphaproteobacteria</taxon>
        <taxon>Rhodospirillales</taxon>
        <taxon>Rhodospirillaceae</taxon>
        <taxon>Inquilinus</taxon>
    </lineage>
</organism>
<dbReference type="Gene3D" id="1.20.58.220">
    <property type="entry name" value="Phosphate transport system protein phou homolog 2, domain 2"/>
    <property type="match status" value="1"/>
</dbReference>
<evidence type="ECO:0000313" key="9">
    <source>
        <dbReference type="Proteomes" id="UP000029995"/>
    </source>
</evidence>
<dbReference type="AlphaFoldDB" id="A0A0A0CZL1"/>
<evidence type="ECO:0000256" key="6">
    <source>
        <dbReference type="SAM" id="Phobius"/>
    </source>
</evidence>
<dbReference type="PANTHER" id="PTHR10010">
    <property type="entry name" value="SOLUTE CARRIER FAMILY 34 SODIUM PHOSPHATE , MEMBER 2-RELATED"/>
    <property type="match status" value="1"/>
</dbReference>
<feature type="domain" description="PhoU" evidence="7">
    <location>
        <begin position="345"/>
        <end position="421"/>
    </location>
</feature>
<dbReference type="GO" id="GO:0044341">
    <property type="term" value="P:sodium-dependent phosphate transport"/>
    <property type="evidence" value="ECO:0007669"/>
    <property type="project" value="InterPro"/>
</dbReference>
<feature type="transmembrane region" description="Helical" evidence="6">
    <location>
        <begin position="284"/>
        <end position="302"/>
    </location>
</feature>
<dbReference type="InterPro" id="IPR038078">
    <property type="entry name" value="PhoU-like_sf"/>
</dbReference>
<gene>
    <name evidence="8" type="ORF">P409_29720</name>
</gene>
<proteinExistence type="predicted"/>
<sequence length="557" mass="59684">MSFSITLIDLAGYVALLLWGTHMVQTGIQRTFGPKLRAVLGGALRNRFLAVLAGIGVTAVLQSSTATGLMVAGFAAGGLVELVPALAVMLGANIGTTLIVQVLSFDVAAAAPALILIGFVLFRRDSTTQTHDLGRVFIGLGLMLMALHQLLQLMVPYEDAPSLRLMLGAVATTPVLAAILAAAFTWAVHSSVAVVLLVMSLAANGVVPPESAFALVLGANLGTAINPVLEGASGDDPANRRLPVGNLLARGLGVVAVLAALEPIGEWMVTIDPDNARAVADFHTLFNVVLAVVFFPLLTPYSKLLQRLLPRRVDPADPSRPLYLDAAARETPIVALGGAAREAMRLADVLETMLHGARDALHKGDRKVIAETRRMDDVLDHLNTAIKTYLTSLDPESLSDADHRRLGEILNFAMNMEQAGDVVDRNLLPHCAKRMKRGLEFSKEGEAELLAMMDRLVTNLRTAASLFMTDDRRAARLLVDEKVTFRDLEAAATQSHFDRLRAGRRDTAETSALHLDLLRDMKRVNGHIVAAAAYPVLERSGELLPSRVTEGETNAEG</sequence>